<dbReference type="RefSeq" id="WP_096343026.1">
    <property type="nucleotide sequence ID" value="NZ_NWMW01000001.1"/>
</dbReference>
<dbReference type="InterPro" id="IPR036269">
    <property type="entry name" value="Rho_N_sf"/>
</dbReference>
<proteinExistence type="predicted"/>
<reference evidence="2 3" key="1">
    <citation type="submission" date="2017-09" db="EMBL/GenBank/DDBJ databases">
        <title>Sphingomonas spermidinifaciens 9NM-10, whole genome shotgun sequence.</title>
        <authorList>
            <person name="Feng G."/>
            <person name="Zhu H."/>
        </authorList>
    </citation>
    <scope>NUCLEOTIDE SEQUENCE [LARGE SCALE GENOMIC DNA]</scope>
    <source>
        <strain evidence="2 3">9NM-10</strain>
    </source>
</reference>
<evidence type="ECO:0000313" key="2">
    <source>
        <dbReference type="EMBL" id="PCD04631.1"/>
    </source>
</evidence>
<dbReference type="Proteomes" id="UP000218366">
    <property type="component" value="Unassembled WGS sequence"/>
</dbReference>
<dbReference type="InterPro" id="IPR011112">
    <property type="entry name" value="Rho-like_N"/>
</dbReference>
<dbReference type="Pfam" id="PF23855">
    <property type="entry name" value="DUF7218"/>
    <property type="match status" value="1"/>
</dbReference>
<keyword evidence="3" id="KW-1185">Reference proteome</keyword>
<sequence length="86" mass="9339">MAAKAATDHGNSVKDDKLYEDLRRQGASKEKAARIANAKAAGTLKHKSTELDDRSKAELYAEAKKIGIEGRSTMSKAELVKAIRSH</sequence>
<dbReference type="Pfam" id="PF07498">
    <property type="entry name" value="Rho_N"/>
    <property type="match status" value="1"/>
</dbReference>
<dbReference type="GO" id="GO:0006353">
    <property type="term" value="P:DNA-templated transcription termination"/>
    <property type="evidence" value="ECO:0007669"/>
    <property type="project" value="InterPro"/>
</dbReference>
<feature type="domain" description="Rho termination factor-like N-terminal" evidence="1">
    <location>
        <begin position="57"/>
        <end position="83"/>
    </location>
</feature>
<organism evidence="2 3">
    <name type="scientific">Sphingomonas spermidinifaciens</name>
    <dbReference type="NCBI Taxonomy" id="1141889"/>
    <lineage>
        <taxon>Bacteria</taxon>
        <taxon>Pseudomonadati</taxon>
        <taxon>Pseudomonadota</taxon>
        <taxon>Alphaproteobacteria</taxon>
        <taxon>Sphingomonadales</taxon>
        <taxon>Sphingomonadaceae</taxon>
        <taxon>Sphingomonas</taxon>
    </lineage>
</organism>
<dbReference type="Gene3D" id="1.10.720.10">
    <property type="match status" value="1"/>
</dbReference>
<evidence type="ECO:0000313" key="3">
    <source>
        <dbReference type="Proteomes" id="UP000218366"/>
    </source>
</evidence>
<dbReference type="OrthoDB" id="215254at2"/>
<dbReference type="InterPro" id="IPR055642">
    <property type="entry name" value="DUF7218"/>
</dbReference>
<name>A0A2A4B855_9SPHN</name>
<evidence type="ECO:0000259" key="1">
    <source>
        <dbReference type="Pfam" id="PF07498"/>
    </source>
</evidence>
<accession>A0A2A4B855</accession>
<dbReference type="AlphaFoldDB" id="A0A2A4B855"/>
<comment type="caution">
    <text evidence="2">The sequence shown here is derived from an EMBL/GenBank/DDBJ whole genome shotgun (WGS) entry which is preliminary data.</text>
</comment>
<protein>
    <submittedName>
        <fullName evidence="2">Rho termination factor</fullName>
    </submittedName>
</protein>
<gene>
    <name evidence="2" type="ORF">COC42_02080</name>
</gene>
<dbReference type="SUPFAM" id="SSF68912">
    <property type="entry name" value="Rho N-terminal domain-like"/>
    <property type="match status" value="1"/>
</dbReference>
<dbReference type="EMBL" id="NWMW01000001">
    <property type="protein sequence ID" value="PCD04631.1"/>
    <property type="molecule type" value="Genomic_DNA"/>
</dbReference>